<proteinExistence type="predicted"/>
<accession>A0A060RKY7</accession>
<reference evidence="6" key="5">
    <citation type="submission" date="2016-10" db="EMBL/GenBank/DDBJ databases">
        <authorList>
            <person name="de Groot N.N."/>
        </authorList>
    </citation>
    <scope>NUCLEOTIDE SEQUENCE [LARGE SCALE GENOMIC DNA]</scope>
    <source>
        <strain evidence="6">LMG 15572</strain>
    </source>
</reference>
<evidence type="ECO:0000313" key="5">
    <source>
        <dbReference type="EMBL" id="KXU05625.1"/>
    </source>
</evidence>
<evidence type="ECO:0000313" key="10">
    <source>
        <dbReference type="Proteomes" id="UP000183629"/>
    </source>
</evidence>
<keyword evidence="2" id="KW-0472">Membrane</keyword>
<protein>
    <submittedName>
        <fullName evidence="3">Uncharacterized protein</fullName>
    </submittedName>
</protein>
<dbReference type="OMA" id="FKAVMLI"/>
<reference evidence="3 7" key="1">
    <citation type="submission" date="2014-02" db="EMBL/GenBank/DDBJ databases">
        <authorList>
            <person name="Manrique M."/>
        </authorList>
    </citation>
    <scope>NUCLEOTIDE SEQUENCE [LARGE SCALE GENOMIC DNA]</scope>
    <source>
        <strain evidence="3 7">LMG17956</strain>
    </source>
</reference>
<dbReference type="PATRIC" id="fig|315405.11.peg.1853"/>
<dbReference type="RefSeq" id="WP_013642839.1">
    <property type="nucleotide sequence ID" value="NZ_CP191581.1"/>
</dbReference>
<reference evidence="10" key="4">
    <citation type="submission" date="2016-10" db="EMBL/GenBank/DDBJ databases">
        <authorList>
            <person name="Varghese N."/>
            <person name="Submissions S."/>
        </authorList>
    </citation>
    <scope>NUCLEOTIDE SEQUENCE [LARGE SCALE GENOMIC DNA]</scope>
    <source>
        <strain evidence="10">LMG 15572</strain>
    </source>
</reference>
<keyword evidence="10" id="KW-1185">Reference proteome</keyword>
<evidence type="ECO:0000313" key="4">
    <source>
        <dbReference type="EMBL" id="KXT66786.1"/>
    </source>
</evidence>
<evidence type="ECO:0000313" key="8">
    <source>
        <dbReference type="Proteomes" id="UP000070198"/>
    </source>
</evidence>
<dbReference type="EMBL" id="LQOF01000319">
    <property type="protein sequence ID" value="KXT66786.1"/>
    <property type="molecule type" value="Genomic_DNA"/>
</dbReference>
<dbReference type="EMBL" id="LQXV01000312">
    <property type="protein sequence ID" value="KXU05625.1"/>
    <property type="molecule type" value="Genomic_DNA"/>
</dbReference>
<evidence type="ECO:0000256" key="2">
    <source>
        <dbReference type="SAM" id="Phobius"/>
    </source>
</evidence>
<reference evidence="3 7" key="2">
    <citation type="submission" date="2014-05" db="EMBL/GenBank/DDBJ databases">
        <title>Genome sequence of Streptococcus gallolyticus.</title>
        <authorList>
            <person name="Del Campo R."/>
        </authorList>
    </citation>
    <scope>NUCLEOTIDE SEQUENCE [LARGE SCALE GENOMIC DNA]</scope>
    <source>
        <strain evidence="3 7">LMG17956</strain>
    </source>
</reference>
<name>A0A060RKY7_9STRE</name>
<reference evidence="8 9" key="3">
    <citation type="submission" date="2016-01" db="EMBL/GenBank/DDBJ databases">
        <title>Highly variable Streptococcus oralis are common among viridans streptococci isolated from primates.</title>
        <authorList>
            <person name="Denapaite D."/>
            <person name="Rieger M."/>
            <person name="Koendgen S."/>
            <person name="Brueckner R."/>
            <person name="Ochigava I."/>
            <person name="Kappeler P."/>
            <person name="Maetz-Rensing K."/>
            <person name="Leendertz F."/>
            <person name="Hakenbeck R."/>
        </authorList>
    </citation>
    <scope>NUCLEOTIDE SEQUENCE [LARGE SCALE GENOMIC DNA]</scope>
    <source>
        <strain evidence="4 8">DD02</strain>
        <strain evidence="5 9">DD03</strain>
    </source>
</reference>
<dbReference type="EMBL" id="FPBN01000001">
    <property type="protein sequence ID" value="SFU29576.1"/>
    <property type="molecule type" value="Genomic_DNA"/>
</dbReference>
<keyword evidence="2" id="KW-1133">Transmembrane helix</keyword>
<dbReference type="Proteomes" id="UP000183629">
    <property type="component" value="Unassembled WGS sequence"/>
</dbReference>
<dbReference type="Proteomes" id="UP000027584">
    <property type="component" value="Unassembled WGS sequence"/>
</dbReference>
<dbReference type="AlphaFoldDB" id="A0A060RKY7"/>
<evidence type="ECO:0000313" key="6">
    <source>
        <dbReference type="EMBL" id="SFU29576.1"/>
    </source>
</evidence>
<evidence type="ECO:0000313" key="9">
    <source>
        <dbReference type="Proteomes" id="UP000071927"/>
    </source>
</evidence>
<evidence type="ECO:0000313" key="7">
    <source>
        <dbReference type="Proteomes" id="UP000027584"/>
    </source>
</evidence>
<organism evidence="3 7">
    <name type="scientific">Streptococcus gallolyticus</name>
    <dbReference type="NCBI Taxonomy" id="315405"/>
    <lineage>
        <taxon>Bacteria</taxon>
        <taxon>Bacillati</taxon>
        <taxon>Bacillota</taxon>
        <taxon>Bacilli</taxon>
        <taxon>Lactobacillales</taxon>
        <taxon>Streptococcaceae</taxon>
        <taxon>Streptococcus</taxon>
    </lineage>
</organism>
<sequence length="68" mass="7983">MDKSLLIVVIFLGVFSILKVIMFIAYSFVMKPKVDENGKVIEQGKTEKTEEETEEAHQKEDDDFWDNW</sequence>
<feature type="transmembrane region" description="Helical" evidence="2">
    <location>
        <begin position="6"/>
        <end position="29"/>
    </location>
</feature>
<keyword evidence="2" id="KW-0812">Transmembrane</keyword>
<dbReference type="EMBL" id="CCBC010000187">
    <property type="protein sequence ID" value="CDO18437.1"/>
    <property type="molecule type" value="Genomic_DNA"/>
</dbReference>
<dbReference type="Proteomes" id="UP000071927">
    <property type="component" value="Unassembled WGS sequence"/>
</dbReference>
<evidence type="ECO:0000256" key="1">
    <source>
        <dbReference type="SAM" id="MobiDB-lite"/>
    </source>
</evidence>
<evidence type="ECO:0000313" key="3">
    <source>
        <dbReference type="EMBL" id="CDO18437.1"/>
    </source>
</evidence>
<feature type="region of interest" description="Disordered" evidence="1">
    <location>
        <begin position="41"/>
        <end position="68"/>
    </location>
</feature>
<gene>
    <name evidence="3" type="ORF">BN963_SGAL_01635</name>
    <name evidence="6" type="ORF">SAMN05660328_101125</name>
    <name evidence="4" type="ORF">SGADD02_01581</name>
    <name evidence="5" type="ORF">SGADD03_01651</name>
</gene>
<dbReference type="Proteomes" id="UP000070198">
    <property type="component" value="Unassembled WGS sequence"/>
</dbReference>